<dbReference type="Proteomes" id="UP001156856">
    <property type="component" value="Unassembled WGS sequence"/>
</dbReference>
<gene>
    <name evidence="3" type="ORF">GCM10007888_45530</name>
    <name evidence="2" type="ORF">MOX02_51420</name>
</gene>
<dbReference type="EMBL" id="BJZU01000136">
    <property type="protein sequence ID" value="GEP07104.1"/>
    <property type="molecule type" value="Genomic_DNA"/>
</dbReference>
<reference evidence="5" key="2">
    <citation type="journal article" date="2019" name="Int. J. Syst. Evol. Microbiol.">
        <title>The Global Catalogue of Microorganisms (GCM) 10K type strain sequencing project: providing services to taxonomists for standard genome sequencing and annotation.</title>
        <authorList>
            <consortium name="The Broad Institute Genomics Platform"/>
            <consortium name="The Broad Institute Genome Sequencing Center for Infectious Disease"/>
            <person name="Wu L."/>
            <person name="Ma J."/>
        </authorList>
    </citation>
    <scope>NUCLEOTIDE SEQUENCE [LARGE SCALE GENOMIC DNA]</scope>
    <source>
        <strain evidence="5">NBRC 107715</strain>
    </source>
</reference>
<dbReference type="RefSeq" id="WP_238179649.1">
    <property type="nucleotide sequence ID" value="NZ_BJZU01000136.1"/>
</dbReference>
<protein>
    <recommendedName>
        <fullName evidence="6">Peptidase C39-like domain-containing protein</fullName>
    </recommendedName>
</protein>
<reference evidence="2 4" key="3">
    <citation type="submission" date="2019-07" db="EMBL/GenBank/DDBJ databases">
        <title>Whole genome shotgun sequence of Methylobacterium oxalidis NBRC 107715.</title>
        <authorList>
            <person name="Hosoyama A."/>
            <person name="Uohara A."/>
            <person name="Ohji S."/>
            <person name="Ichikawa N."/>
        </authorList>
    </citation>
    <scope>NUCLEOTIDE SEQUENCE [LARGE SCALE GENOMIC DNA]</scope>
    <source>
        <strain evidence="2 4">NBRC 107715</strain>
    </source>
</reference>
<comment type="caution">
    <text evidence="2">The sequence shown here is derived from an EMBL/GenBank/DDBJ whole genome shotgun (WGS) entry which is preliminary data.</text>
</comment>
<evidence type="ECO:0000256" key="1">
    <source>
        <dbReference type="SAM" id="SignalP"/>
    </source>
</evidence>
<evidence type="ECO:0000313" key="3">
    <source>
        <dbReference type="EMBL" id="GLS66171.1"/>
    </source>
</evidence>
<organism evidence="2 4">
    <name type="scientific">Methylobacterium oxalidis</name>
    <dbReference type="NCBI Taxonomy" id="944322"/>
    <lineage>
        <taxon>Bacteria</taxon>
        <taxon>Pseudomonadati</taxon>
        <taxon>Pseudomonadota</taxon>
        <taxon>Alphaproteobacteria</taxon>
        <taxon>Hyphomicrobiales</taxon>
        <taxon>Methylobacteriaceae</taxon>
        <taxon>Methylobacterium</taxon>
    </lineage>
</organism>
<proteinExistence type="predicted"/>
<accession>A0A512JAV6</accession>
<dbReference type="AlphaFoldDB" id="A0A512JAV6"/>
<keyword evidence="5" id="KW-1185">Reference proteome</keyword>
<evidence type="ECO:0000313" key="4">
    <source>
        <dbReference type="Proteomes" id="UP000321960"/>
    </source>
</evidence>
<reference evidence="3" key="1">
    <citation type="journal article" date="2014" name="Int. J. Syst. Evol. Microbiol.">
        <title>Complete genome of a new Firmicutes species belonging to the dominant human colonic microbiota ('Ruminococcus bicirculans') reveals two chromosomes and a selective capacity to utilize plant glucans.</title>
        <authorList>
            <consortium name="NISC Comparative Sequencing Program"/>
            <person name="Wegmann U."/>
            <person name="Louis P."/>
            <person name="Goesmann A."/>
            <person name="Henrissat B."/>
            <person name="Duncan S.H."/>
            <person name="Flint H.J."/>
        </authorList>
    </citation>
    <scope>NUCLEOTIDE SEQUENCE</scope>
    <source>
        <strain evidence="3">NBRC 107715</strain>
    </source>
</reference>
<keyword evidence="1" id="KW-0732">Signal</keyword>
<feature type="signal peptide" evidence="1">
    <location>
        <begin position="1"/>
        <end position="27"/>
    </location>
</feature>
<evidence type="ECO:0000313" key="5">
    <source>
        <dbReference type="Proteomes" id="UP001156856"/>
    </source>
</evidence>
<reference evidence="3" key="4">
    <citation type="submission" date="2023-01" db="EMBL/GenBank/DDBJ databases">
        <title>Draft genome sequence of Methylobacterium oxalidis strain NBRC 107715.</title>
        <authorList>
            <person name="Sun Q."/>
            <person name="Mori K."/>
        </authorList>
    </citation>
    <scope>NUCLEOTIDE SEQUENCE</scope>
    <source>
        <strain evidence="3">NBRC 107715</strain>
    </source>
</reference>
<evidence type="ECO:0000313" key="2">
    <source>
        <dbReference type="EMBL" id="GEP07104.1"/>
    </source>
</evidence>
<name>A0A512JAV6_9HYPH</name>
<feature type="chain" id="PRO_5021717129" description="Peptidase C39-like domain-containing protein" evidence="1">
    <location>
        <begin position="28"/>
        <end position="246"/>
    </location>
</feature>
<dbReference type="EMBL" id="BSPK01000097">
    <property type="protein sequence ID" value="GLS66171.1"/>
    <property type="molecule type" value="Genomic_DNA"/>
</dbReference>
<dbReference type="Proteomes" id="UP000321960">
    <property type="component" value="Unassembled WGS sequence"/>
</dbReference>
<sequence length="246" mass="26975">MAVTRRIFAAGTAAISFIGLGRPSAWAQSMAQGVPGVDSQAATTRLVMAGDTRLYGFPLVTMDKCSPYRQAYGSGECGLCAIVAVVDTVCHNVDEETAGPLLSALAQALPAETAAELAHILYEQGTDRREIELMLAAAQGWTHARGWCAWTWEAAHPQADETAEHFWDRLSDVLKGPHTAAIVGFGEDTQSNTRYGGHWTCPEHITDHEIYLRDSDVFRRIPRAETGIRPEPRWAIEDCYILSRMS</sequence>
<evidence type="ECO:0008006" key="6">
    <source>
        <dbReference type="Google" id="ProtNLM"/>
    </source>
</evidence>